<evidence type="ECO:0008006" key="4">
    <source>
        <dbReference type="Google" id="ProtNLM"/>
    </source>
</evidence>
<feature type="region of interest" description="Disordered" evidence="1">
    <location>
        <begin position="223"/>
        <end position="265"/>
    </location>
</feature>
<gene>
    <name evidence="2" type="ORF">ALTATR162_LOCUS6974</name>
</gene>
<feature type="compositionally biased region" description="Low complexity" evidence="1">
    <location>
        <begin position="255"/>
        <end position="265"/>
    </location>
</feature>
<feature type="compositionally biased region" description="Low complexity" evidence="1">
    <location>
        <begin position="224"/>
        <end position="237"/>
    </location>
</feature>
<sequence>METAAAPVSFVGLAGPVAQGLKFLHDFTANMKDCPKDIREMKTDLELVEDLITQVIRQCNERDAQLRESAALARTIGHAQESVEDLKKELAAYLMGGKRTRFKCAAKISQTQKLRVSLDRTKTIMFEFKNQLQSDLLYDIRDINQEVLRSVEKTSRNMETYDRNFQKVRQTIEVNAETTNDSRGRVEASVHLASDTASEGLTDIKIVAKKLEHITDLLTETRISSSPTSLPSTPALSREVSDTSVMTSSQETNASSVSSSRSIPRSVSQNARQANIVSEHPLLQFKDNQFQFLVAIIFTQRTNKKQHLACQRASECLAAYPTPEALSKALPEALSQYFGGIGLQEVKPRQLIKLAKAYIKDPPEQGRLRLKAKCPPSEISHLPQIGLLGRLYERSSLLKDGFKTGAVRLVTLDVDDGFDFPRKLLLRDL</sequence>
<accession>A0A8J2I4Z4</accession>
<dbReference type="EMBL" id="CAJRGZ010000019">
    <property type="protein sequence ID" value="CAG5166769.1"/>
    <property type="molecule type" value="Genomic_DNA"/>
</dbReference>
<evidence type="ECO:0000256" key="1">
    <source>
        <dbReference type="SAM" id="MobiDB-lite"/>
    </source>
</evidence>
<dbReference type="AlphaFoldDB" id="A0A8J2I4Z4"/>
<dbReference type="Proteomes" id="UP000676310">
    <property type="component" value="Unassembled WGS sequence"/>
</dbReference>
<evidence type="ECO:0000313" key="2">
    <source>
        <dbReference type="EMBL" id="CAG5166769.1"/>
    </source>
</evidence>
<dbReference type="RefSeq" id="XP_043170535.1">
    <property type="nucleotide sequence ID" value="XM_043314600.1"/>
</dbReference>
<name>A0A8J2I4Z4_9PLEO</name>
<dbReference type="Gene3D" id="1.10.340.30">
    <property type="entry name" value="Hypothetical protein, domain 2"/>
    <property type="match status" value="1"/>
</dbReference>
<comment type="caution">
    <text evidence="2">The sequence shown here is derived from an EMBL/GenBank/DDBJ whole genome shotgun (WGS) entry which is preliminary data.</text>
</comment>
<reference evidence="2" key="1">
    <citation type="submission" date="2021-05" db="EMBL/GenBank/DDBJ databases">
        <authorList>
            <person name="Stam R."/>
        </authorList>
    </citation>
    <scope>NUCLEOTIDE SEQUENCE</scope>
    <source>
        <strain evidence="2">CS162</strain>
    </source>
</reference>
<dbReference type="SUPFAM" id="SSF48150">
    <property type="entry name" value="DNA-glycosylase"/>
    <property type="match status" value="1"/>
</dbReference>
<dbReference type="InterPro" id="IPR011257">
    <property type="entry name" value="DNA_glycosylase"/>
</dbReference>
<evidence type="ECO:0000313" key="3">
    <source>
        <dbReference type="Proteomes" id="UP000676310"/>
    </source>
</evidence>
<protein>
    <recommendedName>
        <fullName evidence="4">Fungal N-terminal domain-containing protein</fullName>
    </recommendedName>
</protein>
<dbReference type="OrthoDB" id="10265068at2759"/>
<keyword evidence="3" id="KW-1185">Reference proteome</keyword>
<organism evidence="2 3">
    <name type="scientific">Alternaria atra</name>
    <dbReference type="NCBI Taxonomy" id="119953"/>
    <lineage>
        <taxon>Eukaryota</taxon>
        <taxon>Fungi</taxon>
        <taxon>Dikarya</taxon>
        <taxon>Ascomycota</taxon>
        <taxon>Pezizomycotina</taxon>
        <taxon>Dothideomycetes</taxon>
        <taxon>Pleosporomycetidae</taxon>
        <taxon>Pleosporales</taxon>
        <taxon>Pleosporineae</taxon>
        <taxon>Pleosporaceae</taxon>
        <taxon>Alternaria</taxon>
        <taxon>Alternaria sect. Ulocladioides</taxon>
    </lineage>
</organism>
<dbReference type="GO" id="GO:0003824">
    <property type="term" value="F:catalytic activity"/>
    <property type="evidence" value="ECO:0007669"/>
    <property type="project" value="InterPro"/>
</dbReference>
<feature type="compositionally biased region" description="Polar residues" evidence="1">
    <location>
        <begin position="242"/>
        <end position="254"/>
    </location>
</feature>
<dbReference type="GeneID" id="67018922"/>
<dbReference type="GO" id="GO:0006281">
    <property type="term" value="P:DNA repair"/>
    <property type="evidence" value="ECO:0007669"/>
    <property type="project" value="InterPro"/>
</dbReference>
<proteinExistence type="predicted"/>